<feature type="domain" description="DRBM" evidence="7">
    <location>
        <begin position="74"/>
        <end position="141"/>
    </location>
</feature>
<sequence length="482" mass="51901">MSEEEQGSGTTTGCGLPRPHWGTGLYAPDIQCICVPGSDMAVLGQVGAEKGGVMRVYAPPPSIEQMLAANPGKTPISLLQEYGTRIGKTPVYDLLKAEGQAHQPNFTFRVTVGDTSCTGQGPSKKAAKHKAAEVALKHLKGGSMLEPALEDSSLLDLVFGSKGSKEEELTLHCLRTCQFLLLQRLLLLFHLLSRPGWSGMRKPESKQDGIVGEQSLKNLHQLVSSWDRRSPPMEVQPPVSPQQSECNPVGALQELVVQKGWRLPEYTVTQESGPAHRKEFTMTCRVERFIEIGSGTSKKLAKRNAAAKMLLRVHTVPLDARDGNEAEPDDDHFSIGVGSRLDGLRNRGPGCTWDSLRNSVGEKILSLRSCSLGSLGALGPACCSVLSELSEEQAFHVSYLDIGMASWGPQGCTACLPNTASLFSLLSWSPEELSLSGLCQCLVELSTQPATVCHGSATTREAARGEAARRALQYLKIMAGSK</sequence>
<dbReference type="InterPro" id="IPR044470">
    <property type="entry name" value="TRBP2_DSRM_2"/>
</dbReference>
<keyword evidence="4 6" id="KW-0694">RNA-binding</keyword>
<dbReference type="Pfam" id="PF00035">
    <property type="entry name" value="dsrm"/>
    <property type="match status" value="2"/>
</dbReference>
<dbReference type="GO" id="GO:0042803">
    <property type="term" value="F:protein homodimerization activity"/>
    <property type="evidence" value="ECO:0007669"/>
    <property type="project" value="UniProtKB-UniRule"/>
</dbReference>
<dbReference type="GO" id="GO:0070921">
    <property type="term" value="P:regulation of siRNA processing"/>
    <property type="evidence" value="ECO:0007669"/>
    <property type="project" value="InterPro"/>
</dbReference>
<evidence type="ECO:0000256" key="5">
    <source>
        <dbReference type="ARBA" id="ARBA00023158"/>
    </source>
</evidence>
<comment type="similarity">
    <text evidence="6">Belongs to the TARBP2 family.</text>
</comment>
<dbReference type="GO" id="GO:0070578">
    <property type="term" value="C:RISC-loading complex"/>
    <property type="evidence" value="ECO:0007669"/>
    <property type="project" value="InterPro"/>
</dbReference>
<dbReference type="GO" id="GO:0006417">
    <property type="term" value="P:regulation of translation"/>
    <property type="evidence" value="ECO:0007669"/>
    <property type="project" value="UniProtKB-KW"/>
</dbReference>
<dbReference type="SUPFAM" id="SSF54768">
    <property type="entry name" value="dsRNA-binding domain-like"/>
    <property type="match status" value="3"/>
</dbReference>
<dbReference type="GO" id="GO:0030422">
    <property type="term" value="P:siRNA processing"/>
    <property type="evidence" value="ECO:0007669"/>
    <property type="project" value="UniProtKB-UniRule"/>
</dbReference>
<keyword evidence="5 6" id="KW-0943">RNA-mediated gene silencing</keyword>
<dbReference type="EMBL" id="JWIN03000012">
    <property type="protein sequence ID" value="KAB1269844.1"/>
    <property type="molecule type" value="Genomic_DNA"/>
</dbReference>
<reference evidence="8 9" key="1">
    <citation type="journal article" date="2019" name="Mol. Ecol. Resour.">
        <title>Improving Illumina assemblies with Hi-C and long reads: an example with the North African dromedary.</title>
        <authorList>
            <person name="Elbers J.P."/>
            <person name="Rogers M.F."/>
            <person name="Perelman P.L."/>
            <person name="Proskuryakova A.A."/>
            <person name="Serdyukova N.A."/>
            <person name="Johnson W.E."/>
            <person name="Horin P."/>
            <person name="Corander J."/>
            <person name="Murphy D."/>
            <person name="Burger P.A."/>
        </authorList>
    </citation>
    <scope>NUCLEOTIDE SEQUENCE [LARGE SCALE GENOMIC DNA]</scope>
    <source>
        <strain evidence="8">Drom800</strain>
        <tissue evidence="8">Blood</tissue>
    </source>
</reference>
<evidence type="ECO:0000313" key="9">
    <source>
        <dbReference type="Proteomes" id="UP000299084"/>
    </source>
</evidence>
<dbReference type="GO" id="GO:0035197">
    <property type="term" value="F:siRNA binding"/>
    <property type="evidence" value="ECO:0007669"/>
    <property type="project" value="UniProtKB-UniRule"/>
</dbReference>
<dbReference type="PROSITE" id="PS50137">
    <property type="entry name" value="DS_RBD"/>
    <property type="match status" value="3"/>
</dbReference>
<dbReference type="PANTHER" id="PTHR46205:SF1">
    <property type="entry name" value="RISC-LOADING COMPLEX SUBUNIT TARBP2"/>
    <property type="match status" value="1"/>
</dbReference>
<evidence type="ECO:0000259" key="7">
    <source>
        <dbReference type="PROSITE" id="PS50137"/>
    </source>
</evidence>
<feature type="region of interest" description="Sufficient for interaction with PRKRA" evidence="6">
    <location>
        <begin position="66"/>
        <end position="149"/>
    </location>
</feature>
<evidence type="ECO:0000313" key="8">
    <source>
        <dbReference type="EMBL" id="KAB1269844.1"/>
    </source>
</evidence>
<comment type="caution">
    <text evidence="6">Lacks conserved residue(s) required for the propagation of feature annotation.</text>
</comment>
<feature type="domain" description="DRBM" evidence="7">
    <location>
        <begin position="247"/>
        <end position="315"/>
    </location>
</feature>
<evidence type="ECO:0000256" key="2">
    <source>
        <dbReference type="ARBA" id="ARBA00022737"/>
    </source>
</evidence>
<dbReference type="GO" id="GO:1903798">
    <property type="term" value="P:regulation of miRNA processing"/>
    <property type="evidence" value="ECO:0007669"/>
    <property type="project" value="InterPro"/>
</dbReference>
<comment type="caution">
    <text evidence="8">The sequence shown here is derived from an EMBL/GenBank/DDBJ whole genome shotgun (WGS) entry which is preliminary data.</text>
</comment>
<comment type="function">
    <text evidence="6">Required for formation of the RNA induced silencing complex (RISC). Component of the RISC loading complex (RLC), also known as the micro-RNA (miRNA) loading complex (miRLC), which is composed of DICER1, AGO2 and TARBP2. Within the RLC/miRLC, DICER1 and TARBP2 are required to process precursor miRNAs (pre-miRNAs) to mature miRNAs and then load them onto AGO2. AGO2 bound to the mature miRNA constitutes the minimal RISC and may subsequently dissociate from DICER1 and TARBP2. May also play a role in the production of short interfering RNAs (siRNAs) from double-stranded RNA (dsRNA) by DICER1.</text>
</comment>
<accession>A0A5N4DG12</accession>
<dbReference type="GO" id="GO:0016442">
    <property type="term" value="C:RISC complex"/>
    <property type="evidence" value="ECO:0007669"/>
    <property type="project" value="UniProtKB-UniRule"/>
</dbReference>
<dbReference type="CDD" id="cd19893">
    <property type="entry name" value="DSRM_TARBP2_rpt3"/>
    <property type="match status" value="1"/>
</dbReference>
<comment type="subunit">
    <text evidence="6">Self-associates. Component of the RISC loading complex (RLC), or micro-RNA (miRNA) loading complex (miRLC), which is composed of DICER1, AGO2 and TARBP2. Note that the trimeric RLC/miRLC is also referred to as RISC. Interacts with EIF2AK2/PKR and inhibits its protein kinase activity. Interacts with DHX9 and PRKRA. Interacts with DICER1, AGO2, MOV10, EIF6 and RPL7A (60S ribosome subunit); they form a large RNA-induced silencing complex (RISC).</text>
</comment>
<proteinExistence type="inferred from homology"/>
<dbReference type="GO" id="GO:0070883">
    <property type="term" value="F:pre-miRNA binding"/>
    <property type="evidence" value="ECO:0007669"/>
    <property type="project" value="InterPro"/>
</dbReference>
<keyword evidence="2" id="KW-0677">Repeat</keyword>
<feature type="domain" description="DRBM" evidence="7">
    <location>
        <begin position="442"/>
        <end position="477"/>
    </location>
</feature>
<protein>
    <recommendedName>
        <fullName evidence="6">RISC-loading complex subunit TARBP2</fullName>
    </recommendedName>
</protein>
<dbReference type="InterPro" id="IPR044471">
    <property type="entry name" value="TRBP2_DSRM_3"/>
</dbReference>
<dbReference type="Proteomes" id="UP000299084">
    <property type="component" value="Unassembled WGS sequence"/>
</dbReference>
<dbReference type="GO" id="GO:0035198">
    <property type="term" value="F:miRNA binding"/>
    <property type="evidence" value="ECO:0007669"/>
    <property type="project" value="UniProtKB-UniRule"/>
</dbReference>
<comment type="subcellular location">
    <subcellularLocation>
        <location evidence="6">Cytoplasm</location>
    </subcellularLocation>
    <subcellularLocation>
        <location evidence="6">Cytoplasm</location>
        <location evidence="6">Perinuclear region</location>
    </subcellularLocation>
    <subcellularLocation>
        <location evidence="6">Nucleus</location>
    </subcellularLocation>
</comment>
<evidence type="ECO:0000256" key="3">
    <source>
        <dbReference type="ARBA" id="ARBA00022845"/>
    </source>
</evidence>
<keyword evidence="9" id="KW-1185">Reference proteome</keyword>
<feature type="region of interest" description="Sufficient for interaction with PRKRA" evidence="6">
    <location>
        <begin position="240"/>
        <end position="322"/>
    </location>
</feature>
<dbReference type="GO" id="GO:0005634">
    <property type="term" value="C:nucleus"/>
    <property type="evidence" value="ECO:0007669"/>
    <property type="project" value="UniProtKB-SubCell"/>
</dbReference>
<dbReference type="InterPro" id="IPR014720">
    <property type="entry name" value="dsRBD_dom"/>
</dbReference>
<dbReference type="InterPro" id="IPR044469">
    <property type="entry name" value="TRBP2_DSRM_1"/>
</dbReference>
<keyword evidence="1 6" id="KW-0963">Cytoplasm</keyword>
<dbReference type="GO" id="GO:0048471">
    <property type="term" value="C:perinuclear region of cytoplasm"/>
    <property type="evidence" value="ECO:0007669"/>
    <property type="project" value="UniProtKB-SubCell"/>
</dbReference>
<dbReference type="GO" id="GO:0098795">
    <property type="term" value="P:global gene silencing by mRNA cleavage"/>
    <property type="evidence" value="ECO:0007669"/>
    <property type="project" value="UniProtKB-UniRule"/>
</dbReference>
<evidence type="ECO:0000256" key="1">
    <source>
        <dbReference type="ARBA" id="ARBA00022490"/>
    </source>
</evidence>
<keyword evidence="3 6" id="KW-0810">Translation regulation</keyword>
<dbReference type="SMART" id="SM00358">
    <property type="entry name" value="DSRM"/>
    <property type="match status" value="2"/>
</dbReference>
<dbReference type="CDD" id="cd19890">
    <property type="entry name" value="DSRM_TARBP2_rpt1"/>
    <property type="match status" value="1"/>
</dbReference>
<dbReference type="FunFam" id="3.30.160.20:FF:000018">
    <property type="entry name" value="RISC-loading complex subunit TARBP2 isoform X3"/>
    <property type="match status" value="1"/>
</dbReference>
<dbReference type="GO" id="GO:0031054">
    <property type="term" value="P:pre-miRNA processing"/>
    <property type="evidence" value="ECO:0007669"/>
    <property type="project" value="UniProtKB-UniRule"/>
</dbReference>
<name>A0A5N4DG12_CAMDR</name>
<keyword evidence="6" id="KW-0539">Nucleus</keyword>
<dbReference type="InterPro" id="IPR051247">
    <property type="entry name" value="RLC_Component"/>
</dbReference>
<dbReference type="GO" id="GO:0003725">
    <property type="term" value="F:double-stranded RNA binding"/>
    <property type="evidence" value="ECO:0007669"/>
    <property type="project" value="InterPro"/>
</dbReference>
<evidence type="ECO:0000256" key="6">
    <source>
        <dbReference type="HAMAP-Rule" id="MF_03034"/>
    </source>
</evidence>
<dbReference type="InterPro" id="IPR028605">
    <property type="entry name" value="TRBP2"/>
</dbReference>
<gene>
    <name evidence="6" type="primary">TARBP2</name>
    <name evidence="8" type="ORF">Cadr_000016756</name>
</gene>
<dbReference type="GO" id="GO:0046782">
    <property type="term" value="P:regulation of viral transcription"/>
    <property type="evidence" value="ECO:0007669"/>
    <property type="project" value="InterPro"/>
</dbReference>
<dbReference type="GO" id="GO:0070922">
    <property type="term" value="P:RISC complex assembly"/>
    <property type="evidence" value="ECO:0007669"/>
    <property type="project" value="UniProtKB-UniRule"/>
</dbReference>
<dbReference type="Gene3D" id="3.30.160.20">
    <property type="match status" value="3"/>
</dbReference>
<dbReference type="FunFam" id="3.30.160.20:FF:000120">
    <property type="entry name" value="RISC-loading complex subunit TARBP2"/>
    <property type="match status" value="1"/>
</dbReference>
<dbReference type="CDD" id="cd10844">
    <property type="entry name" value="DSRM_TARBP2_rpt2"/>
    <property type="match status" value="1"/>
</dbReference>
<dbReference type="HAMAP" id="MF_03034">
    <property type="entry name" value="TRBP2"/>
    <property type="match status" value="1"/>
</dbReference>
<evidence type="ECO:0000256" key="4">
    <source>
        <dbReference type="ARBA" id="ARBA00022884"/>
    </source>
</evidence>
<dbReference type="PANTHER" id="PTHR46205">
    <property type="entry name" value="LOQUACIOUS, ISOFORM B"/>
    <property type="match status" value="1"/>
</dbReference>
<dbReference type="AlphaFoldDB" id="A0A5N4DG12"/>
<organism evidence="8 9">
    <name type="scientific">Camelus dromedarius</name>
    <name type="common">Dromedary</name>
    <name type="synonym">Arabian camel</name>
    <dbReference type="NCBI Taxonomy" id="9838"/>
    <lineage>
        <taxon>Eukaryota</taxon>
        <taxon>Metazoa</taxon>
        <taxon>Chordata</taxon>
        <taxon>Craniata</taxon>
        <taxon>Vertebrata</taxon>
        <taxon>Euteleostomi</taxon>
        <taxon>Mammalia</taxon>
        <taxon>Eutheria</taxon>
        <taxon>Laurasiatheria</taxon>
        <taxon>Artiodactyla</taxon>
        <taxon>Tylopoda</taxon>
        <taxon>Camelidae</taxon>
        <taxon>Camelus</taxon>
    </lineage>
</organism>